<dbReference type="InterPro" id="IPR003615">
    <property type="entry name" value="HNH_nuc"/>
</dbReference>
<feature type="compositionally biased region" description="Basic and acidic residues" evidence="1">
    <location>
        <begin position="55"/>
        <end position="69"/>
    </location>
</feature>
<dbReference type="PANTHER" id="PTHR37827">
    <property type="entry name" value="TUDOR DOMAIN-CONTAINING PROTEIN"/>
    <property type="match status" value="1"/>
</dbReference>
<evidence type="ECO:0000256" key="1">
    <source>
        <dbReference type="SAM" id="MobiDB-lite"/>
    </source>
</evidence>
<dbReference type="Proteomes" id="UP001583177">
    <property type="component" value="Unassembled WGS sequence"/>
</dbReference>
<keyword evidence="3" id="KW-1185">Reference proteome</keyword>
<proteinExistence type="predicted"/>
<comment type="caution">
    <text evidence="2">The sequence shown here is derived from an EMBL/GenBank/DDBJ whole genome shotgun (WGS) entry which is preliminary data.</text>
</comment>
<evidence type="ECO:0008006" key="4">
    <source>
        <dbReference type="Google" id="ProtNLM"/>
    </source>
</evidence>
<dbReference type="CDD" id="cd00085">
    <property type="entry name" value="HNHc"/>
    <property type="match status" value="1"/>
</dbReference>
<organism evidence="2 3">
    <name type="scientific">Diaporthe australafricana</name>
    <dbReference type="NCBI Taxonomy" id="127596"/>
    <lineage>
        <taxon>Eukaryota</taxon>
        <taxon>Fungi</taxon>
        <taxon>Dikarya</taxon>
        <taxon>Ascomycota</taxon>
        <taxon>Pezizomycotina</taxon>
        <taxon>Sordariomycetes</taxon>
        <taxon>Sordariomycetidae</taxon>
        <taxon>Diaporthales</taxon>
        <taxon>Diaporthaceae</taxon>
        <taxon>Diaporthe</taxon>
    </lineage>
</organism>
<protein>
    <recommendedName>
        <fullName evidence="4">HNH domain-containing protein</fullName>
    </recommendedName>
</protein>
<evidence type="ECO:0000313" key="2">
    <source>
        <dbReference type="EMBL" id="KAL1863037.1"/>
    </source>
</evidence>
<dbReference type="PANTHER" id="PTHR37827:SF1">
    <property type="entry name" value="HNH DOMAIN-CONTAINING PROTEIN"/>
    <property type="match status" value="1"/>
</dbReference>
<name>A0ABR3WJK7_9PEZI</name>
<evidence type="ECO:0000313" key="3">
    <source>
        <dbReference type="Proteomes" id="UP001583177"/>
    </source>
</evidence>
<accession>A0ABR3WJK7</accession>
<sequence>MSGEEHDSTTYSSNLEQFRDVLSSALIEKIRKPQKGRRGTTKQKKRGKTASRNSVETKDPSNSVERDESSVEELSEFSDYLASITFETLPPELQTITHRIWAESPHLQEQYTLPLTSNDISEKITGTLDPSVSESLTTYGIITPPSEDITTFLAPVVTSYLTAVTTPPPAPSATRGKATECEMCGRDWVPLTYHHLIPRFVHAKALKRGWHREDELQSVAWLCRACHSFVHRFAGHEQLARELYTVERLLDQEDVRSFAAWVGRVRWKSR</sequence>
<feature type="region of interest" description="Disordered" evidence="1">
    <location>
        <begin position="28"/>
        <end position="71"/>
    </location>
</feature>
<feature type="compositionally biased region" description="Basic residues" evidence="1">
    <location>
        <begin position="32"/>
        <end position="49"/>
    </location>
</feature>
<gene>
    <name evidence="2" type="ORF">Daus18300_008193</name>
</gene>
<dbReference type="EMBL" id="JAWRVE010000075">
    <property type="protein sequence ID" value="KAL1863037.1"/>
    <property type="molecule type" value="Genomic_DNA"/>
</dbReference>
<reference evidence="2 3" key="1">
    <citation type="journal article" date="2024" name="IMA Fungus">
        <title>IMA Genome - F19 : A genome assembly and annotation guide to empower mycologists, including annotated draft genome sequences of Ceratocystis pirilliformis, Diaporthe australafricana, Fusarium ophioides, Paecilomyces lecythidis, and Sporothrix stenoceras.</title>
        <authorList>
            <person name="Aylward J."/>
            <person name="Wilson A.M."/>
            <person name="Visagie C.M."/>
            <person name="Spraker J."/>
            <person name="Barnes I."/>
            <person name="Buitendag C."/>
            <person name="Ceriani C."/>
            <person name="Del Mar Angel L."/>
            <person name="du Plessis D."/>
            <person name="Fuchs T."/>
            <person name="Gasser K."/>
            <person name="Kramer D."/>
            <person name="Li W."/>
            <person name="Munsamy K."/>
            <person name="Piso A."/>
            <person name="Price J.L."/>
            <person name="Sonnekus B."/>
            <person name="Thomas C."/>
            <person name="van der Nest A."/>
            <person name="van Dijk A."/>
            <person name="van Heerden A."/>
            <person name="van Vuuren N."/>
            <person name="Yilmaz N."/>
            <person name="Duong T.A."/>
            <person name="van der Merwe N.A."/>
            <person name="Wingfield M.J."/>
            <person name="Wingfield B.D."/>
        </authorList>
    </citation>
    <scope>NUCLEOTIDE SEQUENCE [LARGE SCALE GENOMIC DNA]</scope>
    <source>
        <strain evidence="2 3">CMW 18300</strain>
    </source>
</reference>